<evidence type="ECO:0000256" key="1">
    <source>
        <dbReference type="ARBA" id="ARBA00023015"/>
    </source>
</evidence>
<dbReference type="GO" id="GO:0003677">
    <property type="term" value="F:DNA binding"/>
    <property type="evidence" value="ECO:0007669"/>
    <property type="project" value="UniProtKB-KW"/>
</dbReference>
<dbReference type="EMBL" id="BJVK01000008">
    <property type="protein sequence ID" value="GEL28112.1"/>
    <property type="molecule type" value="Genomic_DNA"/>
</dbReference>
<dbReference type="SUPFAM" id="SSF46785">
    <property type="entry name" value="Winged helix' DNA-binding domain"/>
    <property type="match status" value="1"/>
</dbReference>
<dbReference type="OrthoDB" id="2323884at2"/>
<dbReference type="Gene3D" id="1.10.10.10">
    <property type="entry name" value="Winged helix-like DNA-binding domain superfamily/Winged helix DNA-binding domain"/>
    <property type="match status" value="1"/>
</dbReference>
<keyword evidence="3" id="KW-0804">Transcription</keyword>
<evidence type="ECO:0000256" key="3">
    <source>
        <dbReference type="ARBA" id="ARBA00023163"/>
    </source>
</evidence>
<keyword evidence="1" id="KW-0805">Transcription regulation</keyword>
<keyword evidence="2" id="KW-0238">DNA-binding</keyword>
<dbReference type="InterPro" id="IPR000835">
    <property type="entry name" value="HTH_MarR-typ"/>
</dbReference>
<dbReference type="PANTHER" id="PTHR35790">
    <property type="entry name" value="HTH-TYPE TRANSCRIPTIONAL REGULATOR PCHR"/>
    <property type="match status" value="1"/>
</dbReference>
<protein>
    <recommendedName>
        <fullName evidence="4">HTH marR-type domain-containing protein</fullName>
    </recommendedName>
</protein>
<dbReference type="InterPro" id="IPR036390">
    <property type="entry name" value="WH_DNA-bd_sf"/>
</dbReference>
<dbReference type="InterPro" id="IPR052067">
    <property type="entry name" value="Metal_resp_HTH_trans_reg"/>
</dbReference>
<dbReference type="PROSITE" id="PS50995">
    <property type="entry name" value="HTH_MARR_2"/>
    <property type="match status" value="1"/>
</dbReference>
<evidence type="ECO:0000256" key="2">
    <source>
        <dbReference type="ARBA" id="ARBA00023125"/>
    </source>
</evidence>
<accession>A0A511DTF2</accession>
<dbReference type="RefSeq" id="WP_056981837.1">
    <property type="nucleotide sequence ID" value="NZ_BJVK01000008.1"/>
</dbReference>
<dbReference type="Proteomes" id="UP000321893">
    <property type="component" value="Unassembled WGS sequence"/>
</dbReference>
<reference evidence="5" key="1">
    <citation type="submission" date="2019-07" db="EMBL/GenBank/DDBJ databases">
        <title>Whole genome shotgun sequence of Lactobacillus kefiri NBRC 15888.</title>
        <authorList>
            <person name="Hosoyama A."/>
            <person name="Uohara A."/>
            <person name="Ohji S."/>
            <person name="Ichikawa N."/>
        </authorList>
    </citation>
    <scope>NUCLEOTIDE SEQUENCE [LARGE SCALE GENOMIC DNA]</scope>
    <source>
        <strain evidence="5">NBRC 15888</strain>
    </source>
</reference>
<organism evidence="5 6">
    <name type="scientific">Lentilactobacillus kefiri</name>
    <name type="common">Lactobacillus kefiri</name>
    <dbReference type="NCBI Taxonomy" id="33962"/>
    <lineage>
        <taxon>Bacteria</taxon>
        <taxon>Bacillati</taxon>
        <taxon>Bacillota</taxon>
        <taxon>Bacilli</taxon>
        <taxon>Lactobacillales</taxon>
        <taxon>Lactobacillaceae</taxon>
        <taxon>Lentilactobacillus</taxon>
    </lineage>
</organism>
<dbReference type="SMART" id="SM00347">
    <property type="entry name" value="HTH_MARR"/>
    <property type="match status" value="1"/>
</dbReference>
<name>A0A511DTF2_LENKE</name>
<evidence type="ECO:0000313" key="6">
    <source>
        <dbReference type="Proteomes" id="UP000321893"/>
    </source>
</evidence>
<sequence>MKRKTVIEIIKDELDLFNTYNNDQEILGFIKESDQLDSRLTSGLTTSDLKVLSTADQLGETKISDIVDQVPLTQGAVSKIISKLVRRGIVAKFHQLGNHKDSFVKLTESGTGINNIYRHYHKQEEAEFKKISESFSKDDLEKITKFLKQVNEIRKKKSKKQ</sequence>
<dbReference type="PANTHER" id="PTHR35790:SF4">
    <property type="entry name" value="HTH-TYPE TRANSCRIPTIONAL REGULATOR PCHR"/>
    <property type="match status" value="1"/>
</dbReference>
<dbReference type="Pfam" id="PF01047">
    <property type="entry name" value="MarR"/>
    <property type="match status" value="1"/>
</dbReference>
<keyword evidence="6" id="KW-1185">Reference proteome</keyword>
<dbReference type="GO" id="GO:0003700">
    <property type="term" value="F:DNA-binding transcription factor activity"/>
    <property type="evidence" value="ECO:0007669"/>
    <property type="project" value="InterPro"/>
</dbReference>
<proteinExistence type="predicted"/>
<gene>
    <name evidence="5" type="ORF">LKE01_09320</name>
</gene>
<dbReference type="STRING" id="1423764.FC95_GL001122"/>
<evidence type="ECO:0000313" key="5">
    <source>
        <dbReference type="EMBL" id="GEL28112.1"/>
    </source>
</evidence>
<comment type="caution">
    <text evidence="5">The sequence shown here is derived from an EMBL/GenBank/DDBJ whole genome shotgun (WGS) entry which is preliminary data.</text>
</comment>
<feature type="domain" description="HTH marR-type" evidence="4">
    <location>
        <begin position="13"/>
        <end position="152"/>
    </location>
</feature>
<dbReference type="InterPro" id="IPR036388">
    <property type="entry name" value="WH-like_DNA-bd_sf"/>
</dbReference>
<dbReference type="AlphaFoldDB" id="A0A511DTF2"/>
<evidence type="ECO:0000259" key="4">
    <source>
        <dbReference type="PROSITE" id="PS50995"/>
    </source>
</evidence>